<protein>
    <submittedName>
        <fullName evidence="1">Uncharacterized protein</fullName>
    </submittedName>
</protein>
<name>A0A0A9BH11_ARUDO</name>
<reference evidence="1" key="1">
    <citation type="submission" date="2014-09" db="EMBL/GenBank/DDBJ databases">
        <authorList>
            <person name="Magalhaes I.L.F."/>
            <person name="Oliveira U."/>
            <person name="Santos F.R."/>
            <person name="Vidigal T.H.D.A."/>
            <person name="Brescovit A.D."/>
            <person name="Santos A.J."/>
        </authorList>
    </citation>
    <scope>NUCLEOTIDE SEQUENCE</scope>
    <source>
        <tissue evidence="1">Shoot tissue taken approximately 20 cm above the soil surface</tissue>
    </source>
</reference>
<proteinExistence type="predicted"/>
<accession>A0A0A9BH11</accession>
<dbReference type="AlphaFoldDB" id="A0A0A9BH11"/>
<sequence>MFTRTNASEYPKPRQSLMFTRTNASEFILPQSSL</sequence>
<organism evidence="1">
    <name type="scientific">Arundo donax</name>
    <name type="common">Giant reed</name>
    <name type="synonym">Donax arundinaceus</name>
    <dbReference type="NCBI Taxonomy" id="35708"/>
    <lineage>
        <taxon>Eukaryota</taxon>
        <taxon>Viridiplantae</taxon>
        <taxon>Streptophyta</taxon>
        <taxon>Embryophyta</taxon>
        <taxon>Tracheophyta</taxon>
        <taxon>Spermatophyta</taxon>
        <taxon>Magnoliopsida</taxon>
        <taxon>Liliopsida</taxon>
        <taxon>Poales</taxon>
        <taxon>Poaceae</taxon>
        <taxon>PACMAD clade</taxon>
        <taxon>Arundinoideae</taxon>
        <taxon>Arundineae</taxon>
        <taxon>Arundo</taxon>
    </lineage>
</organism>
<reference evidence="1" key="2">
    <citation type="journal article" date="2015" name="Data Brief">
        <title>Shoot transcriptome of the giant reed, Arundo donax.</title>
        <authorList>
            <person name="Barrero R.A."/>
            <person name="Guerrero F.D."/>
            <person name="Moolhuijzen P."/>
            <person name="Goolsby J.A."/>
            <person name="Tidwell J."/>
            <person name="Bellgard S.E."/>
            <person name="Bellgard M.I."/>
        </authorList>
    </citation>
    <scope>NUCLEOTIDE SEQUENCE</scope>
    <source>
        <tissue evidence="1">Shoot tissue taken approximately 20 cm above the soil surface</tissue>
    </source>
</reference>
<evidence type="ECO:0000313" key="1">
    <source>
        <dbReference type="EMBL" id="JAD61458.1"/>
    </source>
</evidence>
<dbReference type="EMBL" id="GBRH01236437">
    <property type="protein sequence ID" value="JAD61458.1"/>
    <property type="molecule type" value="Transcribed_RNA"/>
</dbReference>